<dbReference type="InterPro" id="IPR011009">
    <property type="entry name" value="Kinase-like_dom_sf"/>
</dbReference>
<dbReference type="Proteomes" id="UP000481109">
    <property type="component" value="Unassembled WGS sequence"/>
</dbReference>
<dbReference type="InterPro" id="IPR017441">
    <property type="entry name" value="Protein_kinase_ATP_BS"/>
</dbReference>
<dbReference type="RefSeq" id="WP_165329947.1">
    <property type="nucleotide sequence ID" value="NZ_JAAKZW010000003.1"/>
</dbReference>
<dbReference type="AlphaFoldDB" id="A0A6G4XCH0"/>
<dbReference type="PROSITE" id="PS50006">
    <property type="entry name" value="FHA_DOMAIN"/>
    <property type="match status" value="1"/>
</dbReference>
<protein>
    <recommendedName>
        <fullName evidence="1">non-specific serine/threonine protein kinase</fullName>
        <ecNumber evidence="1">2.7.11.1</ecNumber>
    </recommendedName>
</protein>
<dbReference type="InterPro" id="IPR000253">
    <property type="entry name" value="FHA_dom"/>
</dbReference>
<dbReference type="InterPro" id="IPR008266">
    <property type="entry name" value="Tyr_kinase_AS"/>
</dbReference>
<dbReference type="GO" id="GO:0005524">
    <property type="term" value="F:ATP binding"/>
    <property type="evidence" value="ECO:0007669"/>
    <property type="project" value="UniProtKB-UniRule"/>
</dbReference>
<accession>A0A6G4XCH0</accession>
<evidence type="ECO:0000256" key="8">
    <source>
        <dbReference type="PROSITE-ProRule" id="PRU10141"/>
    </source>
</evidence>
<evidence type="ECO:0000313" key="11">
    <source>
        <dbReference type="EMBL" id="NGO74424.1"/>
    </source>
</evidence>
<keyword evidence="3" id="KW-0597">Phosphoprotein</keyword>
<evidence type="ECO:0000313" key="12">
    <source>
        <dbReference type="Proteomes" id="UP000481109"/>
    </source>
</evidence>
<dbReference type="Pfam" id="PF00069">
    <property type="entry name" value="Pkinase"/>
    <property type="match status" value="1"/>
</dbReference>
<name>A0A6G4XCH0_9ACTN</name>
<keyword evidence="12" id="KW-1185">Reference proteome</keyword>
<sequence length="448" mass="48081">MTPPPATVKLTVVKGRLDPAEYVYDGRATCVIGRAADCSPQLPNDEHHRTVSRHHCLIDINPPDIRIRDFGSLNGTYVNGEKIGQRREGLTPAEAAGDSYPEHDLADGDEIRIGETVLRVGVTQAQSTRVLGACARCGREVGGAGRDGEVLCAVCQSEPAAVLRQLLEQAKGGRADLKAIHGYTVLRELGRGGMGAVYLARHESTGEQVALKVMLPKVAANATARARFLREVGLTRALRHPHVVALHDAGFAGGTFYLTTEYCTGGSLDHLLAKRGGRLPADAAVPLALQALRGLEHAHEQGVIHRDLTPSNILLDGSMTAKIADFGIGKAFDQAGLSGLTRTGATAGKPMFMPRRQVVNFRKAPPAVDVWALAACLYHALTGKTPREFPPGKDPWQVVLQEPAVPIRRRDPGVPVPLADVIDQALRERPEIGFRSAADFRIALEQAT</sequence>
<dbReference type="PROSITE" id="PS00109">
    <property type="entry name" value="PROTEIN_KINASE_TYR"/>
    <property type="match status" value="1"/>
</dbReference>
<evidence type="ECO:0000256" key="2">
    <source>
        <dbReference type="ARBA" id="ARBA00022527"/>
    </source>
</evidence>
<dbReference type="PANTHER" id="PTHR43289:SF6">
    <property type="entry name" value="SERINE_THREONINE-PROTEIN KINASE NEKL-3"/>
    <property type="match status" value="1"/>
</dbReference>
<dbReference type="EC" id="2.7.11.1" evidence="1"/>
<reference evidence="11 12" key="1">
    <citation type="submission" date="2020-02" db="EMBL/GenBank/DDBJ databases">
        <title>Whole-genome analyses of novel actinobacteria.</title>
        <authorList>
            <person name="Sahin N."/>
            <person name="Tokatli A."/>
        </authorList>
    </citation>
    <scope>NUCLEOTIDE SEQUENCE [LARGE SCALE GENOMIC DNA]</scope>
    <source>
        <strain evidence="11 12">YC504</strain>
    </source>
</reference>
<dbReference type="PANTHER" id="PTHR43289">
    <property type="entry name" value="MITOGEN-ACTIVATED PROTEIN KINASE KINASE KINASE 20-RELATED"/>
    <property type="match status" value="1"/>
</dbReference>
<feature type="domain" description="Protein kinase" evidence="10">
    <location>
        <begin position="183"/>
        <end position="448"/>
    </location>
</feature>
<keyword evidence="4" id="KW-0808">Transferase</keyword>
<dbReference type="PROSITE" id="PS00107">
    <property type="entry name" value="PROTEIN_KINASE_ATP"/>
    <property type="match status" value="1"/>
</dbReference>
<dbReference type="EMBL" id="JAAKZW010000003">
    <property type="protein sequence ID" value="NGO74424.1"/>
    <property type="molecule type" value="Genomic_DNA"/>
</dbReference>
<keyword evidence="2" id="KW-0723">Serine/threonine-protein kinase</keyword>
<proteinExistence type="predicted"/>
<keyword evidence="6 11" id="KW-0418">Kinase</keyword>
<feature type="domain" description="FHA" evidence="9">
    <location>
        <begin position="30"/>
        <end position="83"/>
    </location>
</feature>
<dbReference type="GO" id="GO:0004674">
    <property type="term" value="F:protein serine/threonine kinase activity"/>
    <property type="evidence" value="ECO:0007669"/>
    <property type="project" value="UniProtKB-KW"/>
</dbReference>
<evidence type="ECO:0000256" key="3">
    <source>
        <dbReference type="ARBA" id="ARBA00022553"/>
    </source>
</evidence>
<dbReference type="CDD" id="cd14014">
    <property type="entry name" value="STKc_PknB_like"/>
    <property type="match status" value="1"/>
</dbReference>
<evidence type="ECO:0000256" key="1">
    <source>
        <dbReference type="ARBA" id="ARBA00012513"/>
    </source>
</evidence>
<keyword evidence="7 8" id="KW-0067">ATP-binding</keyword>
<dbReference type="SUPFAM" id="SSF56112">
    <property type="entry name" value="Protein kinase-like (PK-like)"/>
    <property type="match status" value="1"/>
</dbReference>
<comment type="caution">
    <text evidence="11">The sequence shown here is derived from an EMBL/GenBank/DDBJ whole genome shotgun (WGS) entry which is preliminary data.</text>
</comment>
<evidence type="ECO:0000256" key="5">
    <source>
        <dbReference type="ARBA" id="ARBA00022741"/>
    </source>
</evidence>
<dbReference type="InterPro" id="IPR008984">
    <property type="entry name" value="SMAD_FHA_dom_sf"/>
</dbReference>
<evidence type="ECO:0000256" key="4">
    <source>
        <dbReference type="ARBA" id="ARBA00022679"/>
    </source>
</evidence>
<dbReference type="Gene3D" id="1.10.510.10">
    <property type="entry name" value="Transferase(Phosphotransferase) domain 1"/>
    <property type="match status" value="1"/>
</dbReference>
<evidence type="ECO:0000259" key="10">
    <source>
        <dbReference type="PROSITE" id="PS50011"/>
    </source>
</evidence>
<organism evidence="11 12">
    <name type="scientific">Streptomyces mesophilus</name>
    <dbReference type="NCBI Taxonomy" id="1775132"/>
    <lineage>
        <taxon>Bacteria</taxon>
        <taxon>Bacillati</taxon>
        <taxon>Actinomycetota</taxon>
        <taxon>Actinomycetes</taxon>
        <taxon>Kitasatosporales</taxon>
        <taxon>Streptomycetaceae</taxon>
        <taxon>Streptomyces</taxon>
    </lineage>
</organism>
<dbReference type="SMART" id="SM00240">
    <property type="entry name" value="FHA"/>
    <property type="match status" value="1"/>
</dbReference>
<evidence type="ECO:0000259" key="9">
    <source>
        <dbReference type="PROSITE" id="PS50006"/>
    </source>
</evidence>
<dbReference type="PROSITE" id="PS50011">
    <property type="entry name" value="PROTEIN_KINASE_DOM"/>
    <property type="match status" value="1"/>
</dbReference>
<dbReference type="Gene3D" id="2.60.200.20">
    <property type="match status" value="1"/>
</dbReference>
<evidence type="ECO:0000256" key="7">
    <source>
        <dbReference type="ARBA" id="ARBA00022840"/>
    </source>
</evidence>
<dbReference type="Gene3D" id="3.30.200.20">
    <property type="entry name" value="Phosphorylase Kinase, domain 1"/>
    <property type="match status" value="1"/>
</dbReference>
<dbReference type="Pfam" id="PF00498">
    <property type="entry name" value="FHA"/>
    <property type="match status" value="1"/>
</dbReference>
<evidence type="ECO:0000256" key="6">
    <source>
        <dbReference type="ARBA" id="ARBA00022777"/>
    </source>
</evidence>
<keyword evidence="5 8" id="KW-0547">Nucleotide-binding</keyword>
<gene>
    <name evidence="11" type="ORF">G6045_01815</name>
</gene>
<dbReference type="SUPFAM" id="SSF49879">
    <property type="entry name" value="SMAD/FHA domain"/>
    <property type="match status" value="1"/>
</dbReference>
<feature type="binding site" evidence="8">
    <location>
        <position position="212"/>
    </location>
    <ligand>
        <name>ATP</name>
        <dbReference type="ChEBI" id="CHEBI:30616"/>
    </ligand>
</feature>
<dbReference type="InterPro" id="IPR000719">
    <property type="entry name" value="Prot_kinase_dom"/>
</dbReference>